<evidence type="ECO:0000256" key="1">
    <source>
        <dbReference type="SAM" id="MobiDB-lite"/>
    </source>
</evidence>
<organism evidence="2 3">
    <name type="scientific">Symbiodinium necroappetens</name>
    <dbReference type="NCBI Taxonomy" id="1628268"/>
    <lineage>
        <taxon>Eukaryota</taxon>
        <taxon>Sar</taxon>
        <taxon>Alveolata</taxon>
        <taxon>Dinophyceae</taxon>
        <taxon>Suessiales</taxon>
        <taxon>Symbiodiniaceae</taxon>
        <taxon>Symbiodinium</taxon>
    </lineage>
</organism>
<protein>
    <submittedName>
        <fullName evidence="2">Uncharacterized protein</fullName>
    </submittedName>
</protein>
<comment type="caution">
    <text evidence="2">The sequence shown here is derived from an EMBL/GenBank/DDBJ whole genome shotgun (WGS) entry which is preliminary data.</text>
</comment>
<sequence length="223" mass="23476">FGTTLCAAAGPRRPQGRMLRRGSQVWRHQSNLGGCLGRRRASPSPGGRHRCGARQCRGGGHRDALQAPLEAGATSPELPSTRGAEVRLGAATCAPVAFVCQRREGGPTASLELGEAKPWRPSTPEGGGEADELRGSREKSGASPRTPWRAFESAACPPPLCCRGRLGDYRAPGSSCPCLQAEDRRRHLQNTFCPFPGACILNGQHRIPRPSAAAAAVASVLLG</sequence>
<feature type="region of interest" description="Disordered" evidence="1">
    <location>
        <begin position="34"/>
        <end position="61"/>
    </location>
</feature>
<feature type="region of interest" description="Disordered" evidence="1">
    <location>
        <begin position="109"/>
        <end position="149"/>
    </location>
</feature>
<dbReference type="EMBL" id="CAJNJA010071808">
    <property type="protein sequence ID" value="CAE7904903.1"/>
    <property type="molecule type" value="Genomic_DNA"/>
</dbReference>
<evidence type="ECO:0000313" key="2">
    <source>
        <dbReference type="EMBL" id="CAE7904903.1"/>
    </source>
</evidence>
<proteinExistence type="predicted"/>
<reference evidence="2" key="1">
    <citation type="submission" date="2021-02" db="EMBL/GenBank/DDBJ databases">
        <authorList>
            <person name="Dougan E. K."/>
            <person name="Rhodes N."/>
            <person name="Thang M."/>
            <person name="Chan C."/>
        </authorList>
    </citation>
    <scope>NUCLEOTIDE SEQUENCE</scope>
</reference>
<dbReference type="Proteomes" id="UP000601435">
    <property type="component" value="Unassembled WGS sequence"/>
</dbReference>
<accession>A0A813BKU6</accession>
<dbReference type="AlphaFoldDB" id="A0A813BKU6"/>
<feature type="compositionally biased region" description="Basic residues" evidence="1">
    <location>
        <begin position="37"/>
        <end position="52"/>
    </location>
</feature>
<feature type="compositionally biased region" description="Basic and acidic residues" evidence="1">
    <location>
        <begin position="131"/>
        <end position="140"/>
    </location>
</feature>
<evidence type="ECO:0000313" key="3">
    <source>
        <dbReference type="Proteomes" id="UP000601435"/>
    </source>
</evidence>
<name>A0A813BKU6_9DINO</name>
<feature type="non-terminal residue" evidence="2">
    <location>
        <position position="223"/>
    </location>
</feature>
<keyword evidence="3" id="KW-1185">Reference proteome</keyword>
<gene>
    <name evidence="2" type="ORF">SNEC2469_LOCUS30601</name>
</gene>